<dbReference type="PANTHER" id="PTHR30093">
    <property type="entry name" value="GENERAL SECRETION PATHWAY PROTEIN G"/>
    <property type="match status" value="1"/>
</dbReference>
<feature type="domain" description="DUF1559" evidence="2">
    <location>
        <begin position="31"/>
        <end position="333"/>
    </location>
</feature>
<dbReference type="PANTHER" id="PTHR30093:SF2">
    <property type="entry name" value="TYPE II SECRETION SYSTEM PROTEIN H"/>
    <property type="match status" value="1"/>
</dbReference>
<dbReference type="KEGG" id="llh:I41_41200"/>
<keyword evidence="1" id="KW-1133">Transmembrane helix</keyword>
<dbReference type="InterPro" id="IPR011453">
    <property type="entry name" value="DUF1559"/>
</dbReference>
<dbReference type="NCBIfam" id="TIGR04294">
    <property type="entry name" value="pre_pil_HX9DG"/>
    <property type="match status" value="1"/>
</dbReference>
<organism evidence="3 4">
    <name type="scientific">Lacipirellula limnantheis</name>
    <dbReference type="NCBI Taxonomy" id="2528024"/>
    <lineage>
        <taxon>Bacteria</taxon>
        <taxon>Pseudomonadati</taxon>
        <taxon>Planctomycetota</taxon>
        <taxon>Planctomycetia</taxon>
        <taxon>Pirellulales</taxon>
        <taxon>Lacipirellulaceae</taxon>
        <taxon>Lacipirellula</taxon>
    </lineage>
</organism>
<keyword evidence="1" id="KW-0812">Transmembrane</keyword>
<evidence type="ECO:0000259" key="2">
    <source>
        <dbReference type="Pfam" id="PF07596"/>
    </source>
</evidence>
<proteinExistence type="predicted"/>
<reference evidence="3 4" key="1">
    <citation type="submission" date="2019-02" db="EMBL/GenBank/DDBJ databases">
        <title>Deep-cultivation of Planctomycetes and their phenomic and genomic characterization uncovers novel biology.</title>
        <authorList>
            <person name="Wiegand S."/>
            <person name="Jogler M."/>
            <person name="Boedeker C."/>
            <person name="Pinto D."/>
            <person name="Vollmers J."/>
            <person name="Rivas-Marin E."/>
            <person name="Kohn T."/>
            <person name="Peeters S.H."/>
            <person name="Heuer A."/>
            <person name="Rast P."/>
            <person name="Oberbeckmann S."/>
            <person name="Bunk B."/>
            <person name="Jeske O."/>
            <person name="Meyerdierks A."/>
            <person name="Storesund J.E."/>
            <person name="Kallscheuer N."/>
            <person name="Luecker S."/>
            <person name="Lage O.M."/>
            <person name="Pohl T."/>
            <person name="Merkel B.J."/>
            <person name="Hornburger P."/>
            <person name="Mueller R.-W."/>
            <person name="Bruemmer F."/>
            <person name="Labrenz M."/>
            <person name="Spormann A.M."/>
            <person name="Op den Camp H."/>
            <person name="Overmann J."/>
            <person name="Amann R."/>
            <person name="Jetten M.S.M."/>
            <person name="Mascher T."/>
            <person name="Medema M.H."/>
            <person name="Devos D.P."/>
            <person name="Kaster A.-K."/>
            <person name="Ovreas L."/>
            <person name="Rohde M."/>
            <person name="Galperin M.Y."/>
            <person name="Jogler C."/>
        </authorList>
    </citation>
    <scope>NUCLEOTIDE SEQUENCE [LARGE SCALE GENOMIC DNA]</scope>
    <source>
        <strain evidence="3 4">I41</strain>
    </source>
</reference>
<keyword evidence="4" id="KW-1185">Reference proteome</keyword>
<keyword evidence="1" id="KW-0472">Membrane</keyword>
<dbReference type="AlphaFoldDB" id="A0A517U2S6"/>
<feature type="transmembrane region" description="Helical" evidence="1">
    <location>
        <begin position="12"/>
        <end position="30"/>
    </location>
</feature>
<dbReference type="Pfam" id="PF07963">
    <property type="entry name" value="N_methyl"/>
    <property type="match status" value="1"/>
</dbReference>
<dbReference type="Proteomes" id="UP000317909">
    <property type="component" value="Chromosome"/>
</dbReference>
<evidence type="ECO:0000256" key="1">
    <source>
        <dbReference type="SAM" id="Phobius"/>
    </source>
</evidence>
<dbReference type="InterPro" id="IPR012902">
    <property type="entry name" value="N_methyl_site"/>
</dbReference>
<dbReference type="RefSeq" id="WP_145434630.1">
    <property type="nucleotide sequence ID" value="NZ_CP036339.1"/>
</dbReference>
<name>A0A517U2S6_9BACT</name>
<dbReference type="Pfam" id="PF07596">
    <property type="entry name" value="SBP_bac_10"/>
    <property type="match status" value="1"/>
</dbReference>
<dbReference type="InterPro" id="IPR027558">
    <property type="entry name" value="Pre_pil_HX9DG_C"/>
</dbReference>
<dbReference type="EMBL" id="CP036339">
    <property type="protein sequence ID" value="QDT74916.1"/>
    <property type="molecule type" value="Genomic_DNA"/>
</dbReference>
<accession>A0A517U2S6</accession>
<evidence type="ECO:0000313" key="4">
    <source>
        <dbReference type="Proteomes" id="UP000317909"/>
    </source>
</evidence>
<dbReference type="PROSITE" id="PS00409">
    <property type="entry name" value="PROKAR_NTER_METHYL"/>
    <property type="match status" value="1"/>
</dbReference>
<evidence type="ECO:0000313" key="3">
    <source>
        <dbReference type="EMBL" id="QDT74916.1"/>
    </source>
</evidence>
<dbReference type="InterPro" id="IPR045584">
    <property type="entry name" value="Pilin-like"/>
</dbReference>
<protein>
    <recommendedName>
        <fullName evidence="2">DUF1559 domain-containing protein</fullName>
    </recommendedName>
</protein>
<dbReference type="SUPFAM" id="SSF54523">
    <property type="entry name" value="Pili subunits"/>
    <property type="match status" value="1"/>
</dbReference>
<dbReference type="Gene3D" id="3.30.700.10">
    <property type="entry name" value="Glycoprotein, Type 4 Pilin"/>
    <property type="match status" value="1"/>
</dbReference>
<dbReference type="OrthoDB" id="258404at2"/>
<gene>
    <name evidence="3" type="ORF">I41_41200</name>
</gene>
<dbReference type="NCBIfam" id="TIGR02532">
    <property type="entry name" value="IV_pilin_GFxxxE"/>
    <property type="match status" value="1"/>
</dbReference>
<sequence length="350" mass="37007">MRKPAGFTLVELLVVIAIIGALIALLLPAVQNARESARRAQCLNNLKQIGIGLQNHHAARNQLPSAAMSKSYPKDERHPHSFYRWSALAQLLPYMEQQSLHNLLDLSLPLYMPGAGYPVSAPNKAGIAQLLPAFLCPSDLGISVKDLMGPTNYAVCGGSGAGGGTPFDTDGVFYVNSATTFGDITDGSSNTIGLSESLIGKDNVRDASGAFAAATPERGYKFILGFGGAPDLTDFKCNGSMSFNSTAGNGNDPRGFAWCSGEYRSAAYNHYYPPNARQFDCITSVTVDPTPPPAQAMLYAAYGWRAARSSHPGGVNGTLMDGSARFFGDAIDAVAWQALSTRGSAETAPE</sequence>